<dbReference type="AlphaFoldDB" id="A0A5B8Z3W8"/>
<gene>
    <name evidence="2" type="ORF">FSZ17_06815</name>
</gene>
<dbReference type="EMBL" id="CP042593">
    <property type="protein sequence ID" value="QED46983.1"/>
    <property type="molecule type" value="Genomic_DNA"/>
</dbReference>
<organism evidence="2 3">
    <name type="scientific">Cytobacillus dafuensis</name>
    <name type="common">Bacillus dafuensis</name>
    <dbReference type="NCBI Taxonomy" id="1742359"/>
    <lineage>
        <taxon>Bacteria</taxon>
        <taxon>Bacillati</taxon>
        <taxon>Bacillota</taxon>
        <taxon>Bacilli</taxon>
        <taxon>Bacillales</taxon>
        <taxon>Bacillaceae</taxon>
        <taxon>Cytobacillus</taxon>
    </lineage>
</organism>
<evidence type="ECO:0000313" key="3">
    <source>
        <dbReference type="Proteomes" id="UP000321555"/>
    </source>
</evidence>
<accession>A0A5B8Z3W8</accession>
<feature type="signal peptide" evidence="1">
    <location>
        <begin position="1"/>
        <end position="24"/>
    </location>
</feature>
<keyword evidence="3" id="KW-1185">Reference proteome</keyword>
<feature type="chain" id="PRO_5022852303" evidence="1">
    <location>
        <begin position="25"/>
        <end position="124"/>
    </location>
</feature>
<evidence type="ECO:0000256" key="1">
    <source>
        <dbReference type="SAM" id="SignalP"/>
    </source>
</evidence>
<evidence type="ECO:0000313" key="2">
    <source>
        <dbReference type="EMBL" id="QED46983.1"/>
    </source>
</evidence>
<proteinExistence type="predicted"/>
<sequence length="124" mass="14494">MKKPIYILFILCFMVFVSPNSSNATELPQDVLEKALIKLLQGPILSVVGTDWFRGNEKILEIKDDDQNNDIFYVTVQVVTFQGPHNPPYMEEKITFKIIANKIKPIDYFNRVIPENEWNKYQLE</sequence>
<keyword evidence="1" id="KW-0732">Signal</keyword>
<reference evidence="3" key="1">
    <citation type="submission" date="2019-08" db="EMBL/GenBank/DDBJ databases">
        <authorList>
            <person name="Zheng X."/>
        </authorList>
    </citation>
    <scope>NUCLEOTIDE SEQUENCE [LARGE SCALE GENOMIC DNA]</scope>
    <source>
        <strain evidence="3">FJAT-25496</strain>
    </source>
</reference>
<dbReference type="KEGG" id="bda:FSZ17_06815"/>
<dbReference type="OrthoDB" id="1937736at2"/>
<dbReference type="InterPro" id="IPR024984">
    <property type="entry name" value="DUF3888"/>
</dbReference>
<name>A0A5B8Z3W8_CYTDA</name>
<dbReference type="Pfam" id="PF13027">
    <property type="entry name" value="DUF3888"/>
    <property type="match status" value="1"/>
</dbReference>
<dbReference type="RefSeq" id="WP_057776689.1">
    <property type="nucleotide sequence ID" value="NZ_CP042593.1"/>
</dbReference>
<dbReference type="Proteomes" id="UP000321555">
    <property type="component" value="Chromosome"/>
</dbReference>
<protein>
    <submittedName>
        <fullName evidence="2">DUF3888 domain-containing protein</fullName>
    </submittedName>
</protein>